<protein>
    <recommendedName>
        <fullName evidence="4">3-hydroxyacyl-[acyl-carrier-protein] dehydratase</fullName>
        <ecNumber evidence="4">4.2.1.59</ecNumber>
    </recommendedName>
</protein>
<dbReference type="NCBIfam" id="NF000582">
    <property type="entry name" value="PRK00006.1"/>
    <property type="match status" value="1"/>
</dbReference>
<dbReference type="PANTHER" id="PTHR30272">
    <property type="entry name" value="3-HYDROXYACYL-[ACYL-CARRIER-PROTEIN] DEHYDRATASE"/>
    <property type="match status" value="1"/>
</dbReference>
<comment type="catalytic activity">
    <reaction evidence="1">
        <text>a (3R)-hydroxyacyl-[ACP] = a (2E)-enoyl-[ACP] + H2O</text>
        <dbReference type="Rhea" id="RHEA:13097"/>
        <dbReference type="Rhea" id="RHEA-COMP:9925"/>
        <dbReference type="Rhea" id="RHEA-COMP:9945"/>
        <dbReference type="ChEBI" id="CHEBI:15377"/>
        <dbReference type="ChEBI" id="CHEBI:78784"/>
        <dbReference type="ChEBI" id="CHEBI:78827"/>
        <dbReference type="EC" id="4.2.1.59"/>
    </reaction>
</comment>
<keyword evidence="5" id="KW-0963">Cytoplasm</keyword>
<dbReference type="CDD" id="cd01288">
    <property type="entry name" value="FabZ"/>
    <property type="match status" value="1"/>
</dbReference>
<keyword evidence="9 11" id="KW-0456">Lyase</keyword>
<dbReference type="Gene3D" id="3.10.129.10">
    <property type="entry name" value="Hotdog Thioesterase"/>
    <property type="match status" value="1"/>
</dbReference>
<name>A0A559IPQ0_9BACL</name>
<evidence type="ECO:0000256" key="1">
    <source>
        <dbReference type="ARBA" id="ARBA00001055"/>
    </source>
</evidence>
<evidence type="ECO:0000256" key="7">
    <source>
        <dbReference type="ARBA" id="ARBA00022556"/>
    </source>
</evidence>
<reference evidence="11 12" key="1">
    <citation type="submission" date="2019-07" db="EMBL/GenBank/DDBJ databases">
        <authorList>
            <person name="Kim J."/>
        </authorList>
    </citation>
    <scope>NUCLEOTIDE SEQUENCE [LARGE SCALE GENOMIC DNA]</scope>
    <source>
        <strain evidence="11 12">N4</strain>
    </source>
</reference>
<comment type="caution">
    <text evidence="11">The sequence shown here is derived from an EMBL/GenBank/DDBJ whole genome shotgun (WGS) entry which is preliminary data.</text>
</comment>
<dbReference type="FunFam" id="3.10.129.10:FF:000001">
    <property type="entry name" value="3-hydroxyacyl-[acyl-carrier-protein] dehydratase FabZ"/>
    <property type="match status" value="1"/>
</dbReference>
<evidence type="ECO:0000256" key="6">
    <source>
        <dbReference type="ARBA" id="ARBA00022516"/>
    </source>
</evidence>
<dbReference type="SUPFAM" id="SSF54637">
    <property type="entry name" value="Thioesterase/thiol ester dehydrase-isomerase"/>
    <property type="match status" value="1"/>
</dbReference>
<dbReference type="AlphaFoldDB" id="A0A559IPQ0"/>
<evidence type="ECO:0000256" key="9">
    <source>
        <dbReference type="ARBA" id="ARBA00023239"/>
    </source>
</evidence>
<evidence type="ECO:0000256" key="4">
    <source>
        <dbReference type="ARBA" id="ARBA00013167"/>
    </source>
</evidence>
<dbReference type="InterPro" id="IPR013114">
    <property type="entry name" value="FabA_FabZ"/>
</dbReference>
<dbReference type="GO" id="GO:0019171">
    <property type="term" value="F:(3R)-hydroxyacyl-[acyl-carrier-protein] dehydratase activity"/>
    <property type="evidence" value="ECO:0007669"/>
    <property type="project" value="UniProtKB-EC"/>
</dbReference>
<comment type="subcellular location">
    <subcellularLocation>
        <location evidence="2">Cytoplasm</location>
    </subcellularLocation>
</comment>
<comment type="function">
    <text evidence="10">Involved in unsaturated fatty acids biosynthesis. Catalyzes the dehydration of short chain beta-hydroxyacyl-ACPs and long chain saturated and unsaturated beta-hydroxyacyl-ACPs.</text>
</comment>
<evidence type="ECO:0000256" key="10">
    <source>
        <dbReference type="ARBA" id="ARBA00025049"/>
    </source>
</evidence>
<dbReference type="EMBL" id="VNJK01000002">
    <property type="protein sequence ID" value="TVX89523.1"/>
    <property type="molecule type" value="Genomic_DNA"/>
</dbReference>
<evidence type="ECO:0000256" key="5">
    <source>
        <dbReference type="ARBA" id="ARBA00022490"/>
    </source>
</evidence>
<dbReference type="Proteomes" id="UP000318102">
    <property type="component" value="Unassembled WGS sequence"/>
</dbReference>
<accession>A0A559IPQ0</accession>
<dbReference type="GO" id="GO:0005737">
    <property type="term" value="C:cytoplasm"/>
    <property type="evidence" value="ECO:0007669"/>
    <property type="project" value="UniProtKB-SubCell"/>
</dbReference>
<evidence type="ECO:0000256" key="3">
    <source>
        <dbReference type="ARBA" id="ARBA00009174"/>
    </source>
</evidence>
<dbReference type="RefSeq" id="WP_144992100.1">
    <property type="nucleotide sequence ID" value="NZ_VNJK01000002.1"/>
</dbReference>
<sequence length="174" mass="19012">MKTILNADDIRLLLPHRWPFLLLDRIVELKPGMSGVGIKNVTVSEPFFEGHFPKESIMPGVLIVEALAQMTALVHITGALYEIQQGDSESAVSRESILKLMAGEGEDISSKVGYLASIRDFKFMKPVVPGDQLLLKVQVGRSLGALYQVKVSAMVDKQIVAEGSLNVSHRADQA</sequence>
<evidence type="ECO:0000256" key="8">
    <source>
        <dbReference type="ARBA" id="ARBA00023098"/>
    </source>
</evidence>
<dbReference type="GO" id="GO:0009245">
    <property type="term" value="P:lipid A biosynthetic process"/>
    <property type="evidence" value="ECO:0007669"/>
    <property type="project" value="UniProtKB-KW"/>
</dbReference>
<keyword evidence="8" id="KW-0443">Lipid metabolism</keyword>
<dbReference type="GO" id="GO:0016020">
    <property type="term" value="C:membrane"/>
    <property type="evidence" value="ECO:0007669"/>
    <property type="project" value="GOC"/>
</dbReference>
<gene>
    <name evidence="11" type="primary">fabZ</name>
    <name evidence="11" type="ORF">FPZ44_17240</name>
</gene>
<keyword evidence="12" id="KW-1185">Reference proteome</keyword>
<dbReference type="PANTHER" id="PTHR30272:SF1">
    <property type="entry name" value="3-HYDROXYACYL-[ACYL-CARRIER-PROTEIN] DEHYDRATASE"/>
    <property type="match status" value="1"/>
</dbReference>
<keyword evidence="6" id="KW-0444">Lipid biosynthesis</keyword>
<dbReference type="Pfam" id="PF07977">
    <property type="entry name" value="FabA"/>
    <property type="match status" value="1"/>
</dbReference>
<dbReference type="OrthoDB" id="9814284at2"/>
<evidence type="ECO:0000313" key="12">
    <source>
        <dbReference type="Proteomes" id="UP000318102"/>
    </source>
</evidence>
<keyword evidence="7" id="KW-0441">Lipid A biosynthesis</keyword>
<dbReference type="EC" id="4.2.1.59" evidence="4"/>
<comment type="similarity">
    <text evidence="3">Belongs to the thioester dehydratase family. FabZ subfamily.</text>
</comment>
<proteinExistence type="inferred from homology"/>
<dbReference type="InterPro" id="IPR029069">
    <property type="entry name" value="HotDog_dom_sf"/>
</dbReference>
<evidence type="ECO:0000313" key="11">
    <source>
        <dbReference type="EMBL" id="TVX89523.1"/>
    </source>
</evidence>
<evidence type="ECO:0000256" key="2">
    <source>
        <dbReference type="ARBA" id="ARBA00004496"/>
    </source>
</evidence>
<organism evidence="11 12">
    <name type="scientific">Paenibacillus agilis</name>
    <dbReference type="NCBI Taxonomy" id="3020863"/>
    <lineage>
        <taxon>Bacteria</taxon>
        <taxon>Bacillati</taxon>
        <taxon>Bacillota</taxon>
        <taxon>Bacilli</taxon>
        <taxon>Bacillales</taxon>
        <taxon>Paenibacillaceae</taxon>
        <taxon>Paenibacillus</taxon>
    </lineage>
</organism>